<evidence type="ECO:0000313" key="1">
    <source>
        <dbReference type="EMBL" id="KAA3674449.1"/>
    </source>
</evidence>
<dbReference type="EMBL" id="QNGE01003144">
    <property type="protein sequence ID" value="KAA3674449.1"/>
    <property type="molecule type" value="Genomic_DNA"/>
</dbReference>
<dbReference type="AlphaFoldDB" id="A0A5J4NGR9"/>
<name>A0A5J4NGR9_9TREM</name>
<protein>
    <submittedName>
        <fullName evidence="1">Uncharacterized protein</fullName>
    </submittedName>
</protein>
<comment type="caution">
    <text evidence="1">The sequence shown here is derived from an EMBL/GenBank/DDBJ whole genome shotgun (WGS) entry which is preliminary data.</text>
</comment>
<dbReference type="Proteomes" id="UP000324629">
    <property type="component" value="Unassembled WGS sequence"/>
</dbReference>
<reference evidence="1 2" key="1">
    <citation type="journal article" date="2019" name="Gigascience">
        <title>Whole-genome sequence of the oriental lung fluke Paragonimus westermani.</title>
        <authorList>
            <person name="Oey H."/>
            <person name="Zakrzewski M."/>
            <person name="Narain K."/>
            <person name="Devi K.R."/>
            <person name="Agatsuma T."/>
            <person name="Nawaratna S."/>
            <person name="Gobert G.N."/>
            <person name="Jones M.K."/>
            <person name="Ragan M.A."/>
            <person name="McManus D.P."/>
            <person name="Krause L."/>
        </authorList>
    </citation>
    <scope>NUCLEOTIDE SEQUENCE [LARGE SCALE GENOMIC DNA]</scope>
    <source>
        <strain evidence="1 2">IND2009</strain>
    </source>
</reference>
<keyword evidence="2" id="KW-1185">Reference proteome</keyword>
<accession>A0A5J4NGR9</accession>
<sequence>MIPNTEVLRLADMDGMEAMLMLNQLRWLGHVRQMGDDHIPKQLLYGQVKSGKRNPGGQMRRYQDVVQSIKIRQATYAASSESFDTGAQTAFRSRDRRIRLARNASKSKFLRPNLGELIA</sequence>
<evidence type="ECO:0000313" key="2">
    <source>
        <dbReference type="Proteomes" id="UP000324629"/>
    </source>
</evidence>
<organism evidence="1 2">
    <name type="scientific">Paragonimus westermani</name>
    <dbReference type="NCBI Taxonomy" id="34504"/>
    <lineage>
        <taxon>Eukaryota</taxon>
        <taxon>Metazoa</taxon>
        <taxon>Spiralia</taxon>
        <taxon>Lophotrochozoa</taxon>
        <taxon>Platyhelminthes</taxon>
        <taxon>Trematoda</taxon>
        <taxon>Digenea</taxon>
        <taxon>Plagiorchiida</taxon>
        <taxon>Troglotremata</taxon>
        <taxon>Troglotrematidae</taxon>
        <taxon>Paragonimus</taxon>
    </lineage>
</organism>
<proteinExistence type="predicted"/>
<gene>
    <name evidence="1" type="ORF">DEA37_0011670</name>
</gene>